<keyword evidence="3" id="KW-0479">Metal-binding</keyword>
<dbReference type="GO" id="GO:0004386">
    <property type="term" value="F:helicase activity"/>
    <property type="evidence" value="ECO:0007669"/>
    <property type="project" value="UniProtKB-KW"/>
</dbReference>
<dbReference type="Pfam" id="PF22590">
    <property type="entry name" value="Cas3-like_C_2"/>
    <property type="match status" value="1"/>
</dbReference>
<dbReference type="Proteomes" id="UP000032266">
    <property type="component" value="Chromosome"/>
</dbReference>
<sequence>MMVTFISQCEKKSLIRTRRVLDAFADRIGDNTWQTVITHEGLLAVKKLLRKSASKNTAVSCHWIRSRSRSELVWVVGRRDKFDLSGRVPVNRTVNTSIKTEMDVSWNTAYVITLLSAIAGLFHDLGKASLLFQDKLQGNNKLGFEPYRHEWVSLRIFEALVKSSGITDQEWLNKLHSIKPSDEKNILAQLQKDDFLAEQKDPKLRKKSPFPGLPPVAEAVAWLIVSHHRLPKHIPSKMSGDRVPPVEYAEYWLDKCFRWDWNSRNAESDKVKTLHIKQNWQFPGGTPIRSHRWCQKAHELAKRALTHDQLLAGGTKWLQDRFTCHMARLVLMLSDHVYSASAVTEKWQDTEYLCYANTDRLAGGKLKQKLDEHNIGVACNANFFAKELSSLKRSLPSLALVKGLEKNTAKDRFRWQNSAVGLAKTIKEDAGEHGFFGVNMASTGCGKTLANMKIMYALADQKIGCRVSIALGLRTLTQQTGDALMSLLGLGDDDIATMIGSQAIRQLHEYYENSQWESSGSASAESLVDSNQVIRYAGEMYDSRLKQWLENSPRLQQLLSAPVLVSTIDHIMPATEGERGGKQIAPMLRLLTSDLILDEPDDFDKADIPALCRLVNWAGMLGARVLISSATLMPVEVSGLFEAYREGRLYYNRACGEPRSDHVCCAWFDETIDPVAATLETLSGFEVAHEKFVTGRCQELAKQPVKRRAQLLPVDVSGSRPKEVISAVAATVNRGIYTLHQRYHLTQPQTDKRISIGLVRMANINPLVAVATELLSQPASANYRLHFCIYHSRHPLIVRSSMERALDAVLKRNDESAIWQQPEIAEALSAYPEQHHIFVVFATAVAEVGRDHDYDWAIVEPSSMRSIIQLAGRVWRHRDKICQEPNILILNQNYRALTGHSLAYTQPGFETPFFKLTDKDLQPLQQTGVLDCITAIPRIQTPEELNASSNLIHLEHACLRAVIHGYEDKITYSAACWWQQPVSWSAELQRNTRFRQSRADDRLFLKLEDELDEPDIYIDFGKGQEPKPVAVVPDNTDSYPPGVCPWLNLSVVDLLADIVETSNMGWQDASNKFTEMRVVGVDQAGERSLVYSPVFGIYRPLF</sequence>
<keyword evidence="5" id="KW-0378">Hydrolase</keyword>
<dbReference type="RefSeq" id="WP_044618900.1">
    <property type="nucleotide sequence ID" value="NZ_CP007142.1"/>
</dbReference>
<dbReference type="GO" id="GO:0046872">
    <property type="term" value="F:metal ion binding"/>
    <property type="evidence" value="ECO:0007669"/>
    <property type="project" value="UniProtKB-KW"/>
</dbReference>
<dbReference type="InterPro" id="IPR013395">
    <property type="entry name" value="CRISPR-assoc_Cas3_yers"/>
</dbReference>
<dbReference type="InterPro" id="IPR054712">
    <property type="entry name" value="Cas3-like_dom"/>
</dbReference>
<keyword evidence="7" id="KW-0067">ATP-binding</keyword>
<dbReference type="STRING" id="1445510.YC6258_05009"/>
<dbReference type="GO" id="GO:0016787">
    <property type="term" value="F:hydrolase activity"/>
    <property type="evidence" value="ECO:0007669"/>
    <property type="project" value="UniProtKB-KW"/>
</dbReference>
<evidence type="ECO:0000256" key="3">
    <source>
        <dbReference type="ARBA" id="ARBA00022723"/>
    </source>
</evidence>
<evidence type="ECO:0000256" key="4">
    <source>
        <dbReference type="ARBA" id="ARBA00022741"/>
    </source>
</evidence>
<keyword evidence="11" id="KW-1185">Reference proteome</keyword>
<dbReference type="GO" id="GO:0051607">
    <property type="term" value="P:defense response to virus"/>
    <property type="evidence" value="ECO:0007669"/>
    <property type="project" value="UniProtKB-KW"/>
</dbReference>
<dbReference type="Pfam" id="PF21384">
    <property type="entry name" value="Cas3_I-F_Cas2"/>
    <property type="match status" value="1"/>
</dbReference>
<reference evidence="10 11" key="1">
    <citation type="submission" date="2014-01" db="EMBL/GenBank/DDBJ databases">
        <title>Full genme sequencing of cellulolytic bacterium Gynuella sunshinyii YC6258T gen. nov., sp. nov.</title>
        <authorList>
            <person name="Khan H."/>
            <person name="Chung E.J."/>
            <person name="Chung Y.R."/>
        </authorList>
    </citation>
    <scope>NUCLEOTIDE SEQUENCE [LARGE SCALE GENOMIC DNA]</scope>
    <source>
        <strain evidence="10 11">YC6258</strain>
    </source>
</reference>
<comment type="similarity">
    <text evidence="2">In the central section; belongs to the CRISPR-associated helicase Cas3 family.</text>
</comment>
<dbReference type="InterPro" id="IPR027417">
    <property type="entry name" value="P-loop_NTPase"/>
</dbReference>
<comment type="similarity">
    <text evidence="1">In the N-terminal section; belongs to the CRISPR-associated nuclease Cas3-HD family.</text>
</comment>
<dbReference type="PROSITE" id="PS51643">
    <property type="entry name" value="HD_CAS3"/>
    <property type="match status" value="1"/>
</dbReference>
<evidence type="ECO:0000256" key="8">
    <source>
        <dbReference type="ARBA" id="ARBA00023118"/>
    </source>
</evidence>
<dbReference type="NCBIfam" id="TIGR02562">
    <property type="entry name" value="cas3_yersinia"/>
    <property type="match status" value="1"/>
</dbReference>
<evidence type="ECO:0000256" key="7">
    <source>
        <dbReference type="ARBA" id="ARBA00022840"/>
    </source>
</evidence>
<name>A0A0C5VS40_9GAMM</name>
<dbReference type="HOGENOM" id="CLU_009385_0_0_6"/>
<feature type="domain" description="HD Cas3-type" evidence="9">
    <location>
        <begin position="99"/>
        <end position="337"/>
    </location>
</feature>
<dbReference type="AlphaFoldDB" id="A0A0C5VS40"/>
<keyword evidence="4" id="KW-0547">Nucleotide-binding</keyword>
<dbReference type="OrthoDB" id="220028at2"/>
<dbReference type="InterPro" id="IPR006483">
    <property type="entry name" value="CRISPR-assoc_Cas3_HD"/>
</dbReference>
<dbReference type="PATRIC" id="fig|1445510.3.peg.4969"/>
<organism evidence="10 11">
    <name type="scientific">Gynuella sunshinyii YC6258</name>
    <dbReference type="NCBI Taxonomy" id="1445510"/>
    <lineage>
        <taxon>Bacteria</taxon>
        <taxon>Pseudomonadati</taxon>
        <taxon>Pseudomonadota</taxon>
        <taxon>Gammaproteobacteria</taxon>
        <taxon>Oceanospirillales</taxon>
        <taxon>Saccharospirillaceae</taxon>
        <taxon>Gynuella</taxon>
    </lineage>
</organism>
<keyword evidence="8" id="KW-0051">Antiviral defense</keyword>
<evidence type="ECO:0000259" key="9">
    <source>
        <dbReference type="PROSITE" id="PS51643"/>
    </source>
</evidence>
<dbReference type="Gene3D" id="1.10.3210.30">
    <property type="match status" value="1"/>
</dbReference>
<dbReference type="EMBL" id="CP007142">
    <property type="protein sequence ID" value="AJQ97041.1"/>
    <property type="molecule type" value="Genomic_DNA"/>
</dbReference>
<dbReference type="KEGG" id="gsn:YC6258_05009"/>
<evidence type="ECO:0000313" key="11">
    <source>
        <dbReference type="Proteomes" id="UP000032266"/>
    </source>
</evidence>
<accession>A0A0C5VS40</accession>
<evidence type="ECO:0000313" key="10">
    <source>
        <dbReference type="EMBL" id="AJQ97041.1"/>
    </source>
</evidence>
<keyword evidence="6 10" id="KW-0347">Helicase</keyword>
<evidence type="ECO:0000256" key="2">
    <source>
        <dbReference type="ARBA" id="ARBA00009046"/>
    </source>
</evidence>
<dbReference type="InterPro" id="IPR038257">
    <property type="entry name" value="CRISPR-assoc_Cas3_HD_sf"/>
</dbReference>
<protein>
    <submittedName>
        <fullName evidence="10">Putative helicase</fullName>
    </submittedName>
</protein>
<evidence type="ECO:0000256" key="5">
    <source>
        <dbReference type="ARBA" id="ARBA00022801"/>
    </source>
</evidence>
<evidence type="ECO:0000256" key="1">
    <source>
        <dbReference type="ARBA" id="ARBA00006847"/>
    </source>
</evidence>
<dbReference type="GO" id="GO:0005524">
    <property type="term" value="F:ATP binding"/>
    <property type="evidence" value="ECO:0007669"/>
    <property type="project" value="UniProtKB-KW"/>
</dbReference>
<evidence type="ECO:0000256" key="6">
    <source>
        <dbReference type="ARBA" id="ARBA00022806"/>
    </source>
</evidence>
<proteinExistence type="inferred from homology"/>
<dbReference type="SUPFAM" id="SSF52540">
    <property type="entry name" value="P-loop containing nucleoside triphosphate hydrolases"/>
    <property type="match status" value="1"/>
</dbReference>
<dbReference type="InterPro" id="IPR048823">
    <property type="entry name" value="Cas3_I-F_Cas2"/>
</dbReference>
<gene>
    <name evidence="10" type="ORF">YC6258_05009</name>
</gene>